<evidence type="ECO:0000313" key="3">
    <source>
        <dbReference type="Proteomes" id="UP001187343"/>
    </source>
</evidence>
<name>A0AA88PEV5_9TELE</name>
<reference evidence="2" key="1">
    <citation type="submission" date="2023-08" db="EMBL/GenBank/DDBJ databases">
        <title>Chromosome-level Genome Assembly of mud carp (Cirrhinus molitorella).</title>
        <authorList>
            <person name="Liu H."/>
        </authorList>
    </citation>
    <scope>NUCLEOTIDE SEQUENCE</scope>
    <source>
        <strain evidence="2">Prfri</strain>
        <tissue evidence="2">Muscle</tissue>
    </source>
</reference>
<feature type="compositionally biased region" description="Basic and acidic residues" evidence="1">
    <location>
        <begin position="18"/>
        <end position="37"/>
    </location>
</feature>
<protein>
    <submittedName>
        <fullName evidence="2">Uncharacterized protein</fullName>
    </submittedName>
</protein>
<accession>A0AA88PEV5</accession>
<dbReference type="EMBL" id="JAUYZG010000019">
    <property type="protein sequence ID" value="KAK2878840.1"/>
    <property type="molecule type" value="Genomic_DNA"/>
</dbReference>
<keyword evidence="3" id="KW-1185">Reference proteome</keyword>
<organism evidence="2 3">
    <name type="scientific">Cirrhinus molitorella</name>
    <name type="common">mud carp</name>
    <dbReference type="NCBI Taxonomy" id="172907"/>
    <lineage>
        <taxon>Eukaryota</taxon>
        <taxon>Metazoa</taxon>
        <taxon>Chordata</taxon>
        <taxon>Craniata</taxon>
        <taxon>Vertebrata</taxon>
        <taxon>Euteleostomi</taxon>
        <taxon>Actinopterygii</taxon>
        <taxon>Neopterygii</taxon>
        <taxon>Teleostei</taxon>
        <taxon>Ostariophysi</taxon>
        <taxon>Cypriniformes</taxon>
        <taxon>Cyprinidae</taxon>
        <taxon>Labeoninae</taxon>
        <taxon>Labeonini</taxon>
        <taxon>Cirrhinus</taxon>
    </lineage>
</organism>
<feature type="region of interest" description="Disordered" evidence="1">
    <location>
        <begin position="1"/>
        <end position="37"/>
    </location>
</feature>
<gene>
    <name evidence="2" type="ORF">Q8A67_019631</name>
</gene>
<dbReference type="Proteomes" id="UP001187343">
    <property type="component" value="Unassembled WGS sequence"/>
</dbReference>
<sequence>MRFSIYSGRKTPSAQEMRIGKRETETLSERRQRSGEKGWGEGCPFVFGRGGRCQILGGLDTLLMPQKSIHHPAPLFFLYPSIPSFITSPCFLILPQASLTRSPEGTLNLVL</sequence>
<evidence type="ECO:0000313" key="2">
    <source>
        <dbReference type="EMBL" id="KAK2878840.1"/>
    </source>
</evidence>
<comment type="caution">
    <text evidence="2">The sequence shown here is derived from an EMBL/GenBank/DDBJ whole genome shotgun (WGS) entry which is preliminary data.</text>
</comment>
<dbReference type="AlphaFoldDB" id="A0AA88PEV5"/>
<proteinExistence type="predicted"/>
<evidence type="ECO:0000256" key="1">
    <source>
        <dbReference type="SAM" id="MobiDB-lite"/>
    </source>
</evidence>